<protein>
    <submittedName>
        <fullName evidence="2">Uncharacterized protein</fullName>
    </submittedName>
</protein>
<keyword evidence="3" id="KW-1185">Reference proteome</keyword>
<evidence type="ECO:0000256" key="1">
    <source>
        <dbReference type="SAM" id="Coils"/>
    </source>
</evidence>
<organism evidence="2 3">
    <name type="scientific">Parasitella parasitica</name>
    <dbReference type="NCBI Taxonomy" id="35722"/>
    <lineage>
        <taxon>Eukaryota</taxon>
        <taxon>Fungi</taxon>
        <taxon>Fungi incertae sedis</taxon>
        <taxon>Mucoromycota</taxon>
        <taxon>Mucoromycotina</taxon>
        <taxon>Mucoromycetes</taxon>
        <taxon>Mucorales</taxon>
        <taxon>Mucorineae</taxon>
        <taxon>Mucoraceae</taxon>
        <taxon>Parasitella</taxon>
    </lineage>
</organism>
<accession>A0A0B7NAS2</accession>
<dbReference type="AlphaFoldDB" id="A0A0B7NAS2"/>
<evidence type="ECO:0000313" key="2">
    <source>
        <dbReference type="EMBL" id="CEP12129.1"/>
    </source>
</evidence>
<proteinExistence type="predicted"/>
<sequence>MVVNIEKAEEIVKYGCGKKHLVIQKKLLKQVIEHVQHRRSIIHNYLNTVGIISRQYDRKKNSLEQLIHHLDGRNQELDHGLQKISHQRKELEKKQKCLEHELQFARTIAEKCREKKNRSEQQYNAVVSVPLLSLQSKKRYLKARDNNAEAEQQVSEKREALEKCRAHLKLMSRTVSAQYYEQDQLSSQRRGSVDTIMTSTQQLAFLKQGCEFWSGFDSYQAQVVLESAIYLFDLENQPSKKRESNSFLDVHHVWAKTFKLACFEYGDREMYGETRWNPSILEINFECDMCQTAQIGWPKVVRNQELACELCYSTSIEEEHPNKLLAIDSYDTTTTLIQQNNSKMKKLLSGFFHRSSKVNPIM</sequence>
<feature type="coiled-coil region" evidence="1">
    <location>
        <begin position="140"/>
        <end position="167"/>
    </location>
</feature>
<name>A0A0B7NAS2_9FUNG</name>
<reference evidence="2 3" key="1">
    <citation type="submission" date="2014-09" db="EMBL/GenBank/DDBJ databases">
        <authorList>
            <person name="Ellenberger Sabrina"/>
        </authorList>
    </citation>
    <scope>NUCLEOTIDE SEQUENCE [LARGE SCALE GENOMIC DNA]</scope>
    <source>
        <strain evidence="2 3">CBS 412.66</strain>
    </source>
</reference>
<gene>
    <name evidence="2" type="primary">PARPA_06050.1 scaffold 20697</name>
</gene>
<dbReference type="Gene3D" id="1.10.287.2610">
    <property type="match status" value="1"/>
</dbReference>
<dbReference type="EMBL" id="LN727391">
    <property type="protein sequence ID" value="CEP12129.1"/>
    <property type="molecule type" value="Genomic_DNA"/>
</dbReference>
<dbReference type="Proteomes" id="UP000054107">
    <property type="component" value="Unassembled WGS sequence"/>
</dbReference>
<keyword evidence="1" id="KW-0175">Coiled coil</keyword>
<evidence type="ECO:0000313" key="3">
    <source>
        <dbReference type="Proteomes" id="UP000054107"/>
    </source>
</evidence>
<dbReference type="OrthoDB" id="2244755at2759"/>
<feature type="coiled-coil region" evidence="1">
    <location>
        <begin position="74"/>
        <end position="108"/>
    </location>
</feature>